<dbReference type="SUPFAM" id="SSF55729">
    <property type="entry name" value="Acyl-CoA N-acyltransferases (Nat)"/>
    <property type="match status" value="1"/>
</dbReference>
<evidence type="ECO:0000259" key="3">
    <source>
        <dbReference type="PROSITE" id="PS51186"/>
    </source>
</evidence>
<dbReference type="AlphaFoldDB" id="A0A1H9UED1"/>
<dbReference type="CDD" id="cd04301">
    <property type="entry name" value="NAT_SF"/>
    <property type="match status" value="1"/>
</dbReference>
<dbReference type="InterPro" id="IPR000182">
    <property type="entry name" value="GNAT_dom"/>
</dbReference>
<dbReference type="InterPro" id="IPR016181">
    <property type="entry name" value="Acyl_CoA_acyltransferase"/>
</dbReference>
<dbReference type="GO" id="GO:0008080">
    <property type="term" value="F:N-acetyltransferase activity"/>
    <property type="evidence" value="ECO:0007669"/>
    <property type="project" value="InterPro"/>
</dbReference>
<evidence type="ECO:0000256" key="1">
    <source>
        <dbReference type="ARBA" id="ARBA00022679"/>
    </source>
</evidence>
<evidence type="ECO:0000256" key="2">
    <source>
        <dbReference type="ARBA" id="ARBA00023315"/>
    </source>
</evidence>
<accession>A0A1H9UED1</accession>
<proteinExistence type="predicted"/>
<keyword evidence="1 4" id="KW-0808">Transferase</keyword>
<protein>
    <submittedName>
        <fullName evidence="4">Acetyltransferase (GNAT) domain-containing protein</fullName>
    </submittedName>
</protein>
<dbReference type="Gene3D" id="3.40.630.30">
    <property type="match status" value="1"/>
</dbReference>
<dbReference type="Pfam" id="PF13508">
    <property type="entry name" value="Acetyltransf_7"/>
    <property type="match status" value="1"/>
</dbReference>
<organism evidence="4 5">
    <name type="scientific">Butyrivibrio fibrisolvens</name>
    <dbReference type="NCBI Taxonomy" id="831"/>
    <lineage>
        <taxon>Bacteria</taxon>
        <taxon>Bacillati</taxon>
        <taxon>Bacillota</taxon>
        <taxon>Clostridia</taxon>
        <taxon>Lachnospirales</taxon>
        <taxon>Lachnospiraceae</taxon>
        <taxon>Butyrivibrio</taxon>
    </lineage>
</organism>
<evidence type="ECO:0000313" key="4">
    <source>
        <dbReference type="EMBL" id="SES07805.1"/>
    </source>
</evidence>
<dbReference type="PANTHER" id="PTHR43626">
    <property type="entry name" value="ACYL-COA N-ACYLTRANSFERASE"/>
    <property type="match status" value="1"/>
</dbReference>
<name>A0A1H9UED1_BUTFI</name>
<sequence length="143" mass="16543">MRYEENMFTYCNNLSVNDYCNLRESVGWPFICDEQARSGLNNSDYIISCVDKGKTVGCARIFWDKGYIAYLADVIVDPEYQGQGIGKKMVQECINYIDSQLKEGWRIKIVIVASKGKEMFYEKLGFKTRPNDNDGPGMDMWRE</sequence>
<dbReference type="GO" id="GO:0005737">
    <property type="term" value="C:cytoplasm"/>
    <property type="evidence" value="ECO:0007669"/>
    <property type="project" value="TreeGrafter"/>
</dbReference>
<dbReference type="Proteomes" id="UP000182584">
    <property type="component" value="Unassembled WGS sequence"/>
</dbReference>
<evidence type="ECO:0000313" key="5">
    <source>
        <dbReference type="Proteomes" id="UP000182584"/>
    </source>
</evidence>
<keyword evidence="2" id="KW-0012">Acyltransferase</keyword>
<dbReference type="InterPro" id="IPR045039">
    <property type="entry name" value="NSI-like"/>
</dbReference>
<dbReference type="PROSITE" id="PS51186">
    <property type="entry name" value="GNAT"/>
    <property type="match status" value="1"/>
</dbReference>
<gene>
    <name evidence="4" type="ORF">SAMN04487884_11853</name>
</gene>
<reference evidence="4 5" key="1">
    <citation type="submission" date="2016-10" db="EMBL/GenBank/DDBJ databases">
        <authorList>
            <person name="de Groot N.N."/>
        </authorList>
    </citation>
    <scope>NUCLEOTIDE SEQUENCE [LARGE SCALE GENOMIC DNA]</scope>
    <source>
        <strain evidence="4 5">AR40</strain>
    </source>
</reference>
<dbReference type="OrthoDB" id="9775804at2"/>
<dbReference type="EMBL" id="FOGJ01000018">
    <property type="protein sequence ID" value="SES07805.1"/>
    <property type="molecule type" value="Genomic_DNA"/>
</dbReference>
<dbReference type="PANTHER" id="PTHR43626:SF4">
    <property type="entry name" value="GCN5-RELATED N-ACETYLTRANSFERASE 2, CHLOROPLASTIC"/>
    <property type="match status" value="1"/>
</dbReference>
<feature type="domain" description="N-acetyltransferase" evidence="3">
    <location>
        <begin position="6"/>
        <end position="143"/>
    </location>
</feature>